<comment type="caution">
    <text evidence="2">The sequence shown here is derived from an EMBL/GenBank/DDBJ whole genome shotgun (WGS) entry which is preliminary data.</text>
</comment>
<feature type="signal peptide" evidence="1">
    <location>
        <begin position="1"/>
        <end position="26"/>
    </location>
</feature>
<dbReference type="AlphaFoldDB" id="A0AAV6YEX5"/>
<protein>
    <recommendedName>
        <fullName evidence="4">Secreted protein</fullName>
    </recommendedName>
</protein>
<evidence type="ECO:0008006" key="4">
    <source>
        <dbReference type="Google" id="ProtNLM"/>
    </source>
</evidence>
<sequence length="83" mass="8377">MTGSGPLCTWVCVPSSCCVLSSLTCAVSDALSPLVCVSRGLGDSLFNPLPASLSPPLSTILQVSGASCGPQVGACRYDSRAAW</sequence>
<gene>
    <name evidence="2" type="ORF">GDO81_028837</name>
</gene>
<evidence type="ECO:0000256" key="1">
    <source>
        <dbReference type="SAM" id="SignalP"/>
    </source>
</evidence>
<evidence type="ECO:0000313" key="2">
    <source>
        <dbReference type="EMBL" id="KAG8535316.1"/>
    </source>
</evidence>
<evidence type="ECO:0000313" key="3">
    <source>
        <dbReference type="Proteomes" id="UP000824782"/>
    </source>
</evidence>
<dbReference type="Proteomes" id="UP000824782">
    <property type="component" value="Unassembled WGS sequence"/>
</dbReference>
<feature type="chain" id="PRO_5043619403" description="Secreted protein" evidence="1">
    <location>
        <begin position="27"/>
        <end position="83"/>
    </location>
</feature>
<name>A0AAV6YEX5_ENGPU</name>
<organism evidence="2 3">
    <name type="scientific">Engystomops pustulosus</name>
    <name type="common">Tungara frog</name>
    <name type="synonym">Physalaemus pustulosus</name>
    <dbReference type="NCBI Taxonomy" id="76066"/>
    <lineage>
        <taxon>Eukaryota</taxon>
        <taxon>Metazoa</taxon>
        <taxon>Chordata</taxon>
        <taxon>Craniata</taxon>
        <taxon>Vertebrata</taxon>
        <taxon>Euteleostomi</taxon>
        <taxon>Amphibia</taxon>
        <taxon>Batrachia</taxon>
        <taxon>Anura</taxon>
        <taxon>Neobatrachia</taxon>
        <taxon>Hyloidea</taxon>
        <taxon>Leptodactylidae</taxon>
        <taxon>Leiuperinae</taxon>
        <taxon>Engystomops</taxon>
    </lineage>
</organism>
<keyword evidence="1" id="KW-0732">Signal</keyword>
<accession>A0AAV6YEX5</accession>
<dbReference type="EMBL" id="WNYA01070835">
    <property type="protein sequence ID" value="KAG8535316.1"/>
    <property type="molecule type" value="Genomic_DNA"/>
</dbReference>
<keyword evidence="3" id="KW-1185">Reference proteome</keyword>
<reference evidence="2" key="1">
    <citation type="thesis" date="2020" institute="ProQuest LLC" country="789 East Eisenhower Parkway, Ann Arbor, MI, USA">
        <title>Comparative Genomics and Chromosome Evolution.</title>
        <authorList>
            <person name="Mudd A.B."/>
        </authorList>
    </citation>
    <scope>NUCLEOTIDE SEQUENCE</scope>
    <source>
        <strain evidence="2">237g6f4</strain>
        <tissue evidence="2">Blood</tissue>
    </source>
</reference>
<proteinExistence type="predicted"/>